<keyword evidence="1" id="KW-1133">Transmembrane helix</keyword>
<feature type="transmembrane region" description="Helical" evidence="1">
    <location>
        <begin position="20"/>
        <end position="41"/>
    </location>
</feature>
<evidence type="ECO:0000256" key="1">
    <source>
        <dbReference type="SAM" id="Phobius"/>
    </source>
</evidence>
<proteinExistence type="predicted"/>
<name>A0A9P6ME58_9FUNG</name>
<gene>
    <name evidence="2" type="ORF">BGZ65_009977</name>
</gene>
<keyword evidence="1" id="KW-0812">Transmembrane</keyword>
<evidence type="ECO:0000313" key="2">
    <source>
        <dbReference type="EMBL" id="KAF9994402.1"/>
    </source>
</evidence>
<dbReference type="EMBL" id="JAAAHW010001581">
    <property type="protein sequence ID" value="KAF9994402.1"/>
    <property type="molecule type" value="Genomic_DNA"/>
</dbReference>
<dbReference type="OrthoDB" id="18110at2759"/>
<feature type="non-terminal residue" evidence="2">
    <location>
        <position position="67"/>
    </location>
</feature>
<accession>A0A9P6ME58</accession>
<dbReference type="AlphaFoldDB" id="A0A9P6ME58"/>
<keyword evidence="1" id="KW-0472">Membrane</keyword>
<reference evidence="2" key="1">
    <citation type="journal article" date="2020" name="Fungal Divers.">
        <title>Resolving the Mortierellaceae phylogeny through synthesis of multi-gene phylogenetics and phylogenomics.</title>
        <authorList>
            <person name="Vandepol N."/>
            <person name="Liber J."/>
            <person name="Desiro A."/>
            <person name="Na H."/>
            <person name="Kennedy M."/>
            <person name="Barry K."/>
            <person name="Grigoriev I.V."/>
            <person name="Miller A.N."/>
            <person name="O'Donnell K."/>
            <person name="Stajich J.E."/>
            <person name="Bonito G."/>
        </authorList>
    </citation>
    <scope>NUCLEOTIDE SEQUENCE</scope>
    <source>
        <strain evidence="2">MES-2147</strain>
    </source>
</reference>
<comment type="caution">
    <text evidence="2">The sequence shown here is derived from an EMBL/GenBank/DDBJ whole genome shotgun (WGS) entry which is preliminary data.</text>
</comment>
<evidence type="ECO:0000313" key="3">
    <source>
        <dbReference type="Proteomes" id="UP000749646"/>
    </source>
</evidence>
<keyword evidence="3" id="KW-1185">Reference proteome</keyword>
<protein>
    <submittedName>
        <fullName evidence="2">Uncharacterized protein</fullName>
    </submittedName>
</protein>
<dbReference type="Proteomes" id="UP000749646">
    <property type="component" value="Unassembled WGS sequence"/>
</dbReference>
<sequence length="67" mass="7574">MIMARLGGYLFDAWMHGAPFVLIGIAHSIVALMSIYVRIVTPRLEREDLARLKTSEGKTKEKNDRVS</sequence>
<organism evidence="2 3">
    <name type="scientific">Modicella reniformis</name>
    <dbReference type="NCBI Taxonomy" id="1440133"/>
    <lineage>
        <taxon>Eukaryota</taxon>
        <taxon>Fungi</taxon>
        <taxon>Fungi incertae sedis</taxon>
        <taxon>Mucoromycota</taxon>
        <taxon>Mortierellomycotina</taxon>
        <taxon>Mortierellomycetes</taxon>
        <taxon>Mortierellales</taxon>
        <taxon>Mortierellaceae</taxon>
        <taxon>Modicella</taxon>
    </lineage>
</organism>